<reference evidence="3 4" key="1">
    <citation type="journal article" date="2013" name="Genome Biol.">
        <title>The genome sequence of the most widely cultivated cacao type and its use to identify candidate genes regulating pod color.</title>
        <authorList>
            <person name="Motamayor J.C."/>
            <person name="Mockaitis K."/>
            <person name="Schmutz J."/>
            <person name="Haiminen N."/>
            <person name="Iii D.L."/>
            <person name="Cornejo O."/>
            <person name="Findley S.D."/>
            <person name="Zheng P."/>
            <person name="Utro F."/>
            <person name="Royaert S."/>
            <person name="Saski C."/>
            <person name="Jenkins J."/>
            <person name="Podicheti R."/>
            <person name="Zhao M."/>
            <person name="Scheffler B.E."/>
            <person name="Stack J.C."/>
            <person name="Feltus F.A."/>
            <person name="Mustiga G.M."/>
            <person name="Amores F."/>
            <person name="Phillips W."/>
            <person name="Marelli J.P."/>
            <person name="May G.D."/>
            <person name="Shapiro H."/>
            <person name="Ma J."/>
            <person name="Bustamante C.D."/>
            <person name="Schnell R.J."/>
            <person name="Main D."/>
            <person name="Gilbert D."/>
            <person name="Parida L."/>
            <person name="Kuhn D.N."/>
        </authorList>
    </citation>
    <scope>NUCLEOTIDE SEQUENCE [LARGE SCALE GENOMIC DNA]</scope>
    <source>
        <strain evidence="4">cv. Matina 1-6</strain>
    </source>
</reference>
<feature type="region of interest" description="Disordered" evidence="2">
    <location>
        <begin position="1"/>
        <end position="28"/>
    </location>
</feature>
<dbReference type="InParanoid" id="A0A061FSE6"/>
<accession>A0A061FSE6</accession>
<dbReference type="GO" id="GO:0009793">
    <property type="term" value="P:embryo development ending in seed dormancy"/>
    <property type="evidence" value="ECO:0007669"/>
    <property type="project" value="InterPro"/>
</dbReference>
<feature type="region of interest" description="Disordered" evidence="2">
    <location>
        <begin position="62"/>
        <end position="82"/>
    </location>
</feature>
<protein>
    <submittedName>
        <fullName evidence="3">Late embryogenesis abundant protein</fullName>
    </submittedName>
</protein>
<dbReference type="PANTHER" id="PTHR33493:SF29">
    <property type="entry name" value="LATE EMBRYOGENESIS ABUNDANT PROTEIN"/>
    <property type="match status" value="1"/>
</dbReference>
<organism evidence="3 4">
    <name type="scientific">Theobroma cacao</name>
    <name type="common">Cacao</name>
    <name type="synonym">Cocoa</name>
    <dbReference type="NCBI Taxonomy" id="3641"/>
    <lineage>
        <taxon>Eukaryota</taxon>
        <taxon>Viridiplantae</taxon>
        <taxon>Streptophyta</taxon>
        <taxon>Embryophyta</taxon>
        <taxon>Tracheophyta</taxon>
        <taxon>Spermatophyta</taxon>
        <taxon>Magnoliopsida</taxon>
        <taxon>eudicotyledons</taxon>
        <taxon>Gunneridae</taxon>
        <taxon>Pentapetalae</taxon>
        <taxon>rosids</taxon>
        <taxon>malvids</taxon>
        <taxon>Malvales</taxon>
        <taxon>Malvaceae</taxon>
        <taxon>Byttnerioideae</taxon>
        <taxon>Theobroma</taxon>
    </lineage>
</organism>
<evidence type="ECO:0000313" key="3">
    <source>
        <dbReference type="EMBL" id="EOY19818.1"/>
    </source>
</evidence>
<keyword evidence="4" id="KW-1185">Reference proteome</keyword>
<sequence>MQAIKEKLHEMGEMQKAKAEAKAEEKAEKDLAKARMNIAHEVRKAKEAEAEMDMHVAKAGNMAKREVDKHASETHNRNANHS</sequence>
<dbReference type="Proteomes" id="UP000026915">
    <property type="component" value="Chromosome 10"/>
</dbReference>
<evidence type="ECO:0000256" key="2">
    <source>
        <dbReference type="SAM" id="MobiDB-lite"/>
    </source>
</evidence>
<comment type="similarity">
    <text evidence="1">Belongs to the LEA type 1 family.</text>
</comment>
<feature type="compositionally biased region" description="Basic and acidic residues" evidence="2">
    <location>
        <begin position="63"/>
        <end position="76"/>
    </location>
</feature>
<dbReference type="eggNOG" id="ENOG502S75N">
    <property type="taxonomic scope" value="Eukaryota"/>
</dbReference>
<dbReference type="OMA" id="IAHEVRM"/>
<dbReference type="Gramene" id="EOY19818">
    <property type="protein sequence ID" value="EOY19818"/>
    <property type="gene ID" value="TCM_045162"/>
</dbReference>
<dbReference type="InterPro" id="IPR005513">
    <property type="entry name" value="LEA_1"/>
</dbReference>
<gene>
    <name evidence="3" type="ORF">TCM_045162</name>
</gene>
<dbReference type="HOGENOM" id="CLU_180381_0_0_1"/>
<name>A0A061FSE6_THECC</name>
<dbReference type="EMBL" id="CM001888">
    <property type="protein sequence ID" value="EOY19818.1"/>
    <property type="molecule type" value="Genomic_DNA"/>
</dbReference>
<evidence type="ECO:0000313" key="4">
    <source>
        <dbReference type="Proteomes" id="UP000026915"/>
    </source>
</evidence>
<dbReference type="PANTHER" id="PTHR33493">
    <property type="entry name" value="LATE EMBRYOGENESIS ABUNDANT PROTEIN 6-RELATED"/>
    <property type="match status" value="1"/>
</dbReference>
<proteinExistence type="inferred from homology"/>
<dbReference type="Pfam" id="PF03760">
    <property type="entry name" value="LEA_1"/>
    <property type="match status" value="1"/>
</dbReference>
<dbReference type="AlphaFoldDB" id="A0A061FSE6"/>
<evidence type="ECO:0000256" key="1">
    <source>
        <dbReference type="ARBA" id="ARBA00010975"/>
    </source>
</evidence>
<dbReference type="STRING" id="3641.A0A061FSE6"/>